<reference evidence="1 2" key="2">
    <citation type="submission" date="2018-11" db="EMBL/GenBank/DDBJ databases">
        <authorList>
            <consortium name="Pathogen Informatics"/>
        </authorList>
    </citation>
    <scope>NUCLEOTIDE SEQUENCE [LARGE SCALE GENOMIC DNA]</scope>
</reference>
<evidence type="ECO:0000313" key="2">
    <source>
        <dbReference type="Proteomes" id="UP000274429"/>
    </source>
</evidence>
<gene>
    <name evidence="1" type="ORF">TTAC_LOCUS9716</name>
</gene>
<name>A0A0R3X856_HYDTA</name>
<organism evidence="3">
    <name type="scientific">Hydatigena taeniaeformis</name>
    <name type="common">Feline tapeworm</name>
    <name type="synonym">Taenia taeniaeformis</name>
    <dbReference type="NCBI Taxonomy" id="6205"/>
    <lineage>
        <taxon>Eukaryota</taxon>
        <taxon>Metazoa</taxon>
        <taxon>Spiralia</taxon>
        <taxon>Lophotrochozoa</taxon>
        <taxon>Platyhelminthes</taxon>
        <taxon>Cestoda</taxon>
        <taxon>Eucestoda</taxon>
        <taxon>Cyclophyllidea</taxon>
        <taxon>Taeniidae</taxon>
        <taxon>Hydatigera</taxon>
    </lineage>
</organism>
<sequence>MSSCLSLGDYCDGRVRATPTPRSFDAYSSTSSFHRTQLSTLTSPSTINPFHPFIPLNFTTPFVSQLLFRLLRHLHLCFSSNPIRVCTSILTVHNAGCVHSQPPTSHLHHRLLLLPLPLTSACIPLPSPNGLCLWALQQDGDAGGGEGACNVKA</sequence>
<evidence type="ECO:0000313" key="1">
    <source>
        <dbReference type="EMBL" id="VDM34616.1"/>
    </source>
</evidence>
<dbReference type="AlphaFoldDB" id="A0A0R3X856"/>
<keyword evidence="2" id="KW-1185">Reference proteome</keyword>
<dbReference type="EMBL" id="UYWX01021001">
    <property type="protein sequence ID" value="VDM34616.1"/>
    <property type="molecule type" value="Genomic_DNA"/>
</dbReference>
<accession>A0A0R3X856</accession>
<reference evidence="3" key="1">
    <citation type="submission" date="2017-02" db="UniProtKB">
        <authorList>
            <consortium name="WormBaseParasite"/>
        </authorList>
    </citation>
    <scope>IDENTIFICATION</scope>
</reference>
<protein>
    <submittedName>
        <fullName evidence="1 3">Uncharacterized protein</fullName>
    </submittedName>
</protein>
<dbReference type="Proteomes" id="UP000274429">
    <property type="component" value="Unassembled WGS sequence"/>
</dbReference>
<dbReference type="WBParaSite" id="TTAC_0000973101-mRNA-1">
    <property type="protein sequence ID" value="TTAC_0000973101-mRNA-1"/>
    <property type="gene ID" value="TTAC_0000973101"/>
</dbReference>
<evidence type="ECO:0000313" key="3">
    <source>
        <dbReference type="WBParaSite" id="TTAC_0000973101-mRNA-1"/>
    </source>
</evidence>
<proteinExistence type="predicted"/>